<feature type="compositionally biased region" description="Polar residues" evidence="1">
    <location>
        <begin position="116"/>
        <end position="126"/>
    </location>
</feature>
<feature type="region of interest" description="Disordered" evidence="1">
    <location>
        <begin position="104"/>
        <end position="129"/>
    </location>
</feature>
<proteinExistence type="predicted"/>
<keyword evidence="4" id="KW-1185">Reference proteome</keyword>
<sequence>MSYNNERDMSCDPANPRRSWVPGPASVKLVTEDSTGVGDQASVLVNTTGSTNKKLIQQVLHSSLFKPRPRSSSVGNIPIETPTEKKPEKIEVHQSSLTEQAKWQEVNHRKRMRGSPENTNRNQKTKPNYWLAPPIPTFNSFSELENTDQPKMAESETVIITKPPPFFIDKVSNIQPLTEMLEKVARGNYEIKILQNERVKIQAKAHEAYSAIYKELKCRDTEFFTYKTKQERSFRVVLKRMHPSINTNSLKEALENLGHKPTNIWNIKNNKTKLPLPMFFIDLQPNHNNKDVYNIKTLLNCRIEIEPPRPKRTIPQCTNCQQYGHTQNFCHRQPKCVKCAGSHHTSKCPRKERSDKVKCILCDGNHPANYKGCIVYKELQKIKFPTPRPKGQQSVKHEFRQRKITHESVNELKYARDPDKSYAAAAKSEPKPQFYNDNSTTNEHNISEVLRTFNASMQTLMNQMLKMTQILVDLMSRMPINSLP</sequence>
<gene>
    <name evidence="3" type="ORF">EEDITHA_LOCUS603</name>
</gene>
<dbReference type="Proteomes" id="UP001153954">
    <property type="component" value="Unassembled WGS sequence"/>
</dbReference>
<protein>
    <recommendedName>
        <fullName evidence="2">Pre-C2HC domain-containing protein</fullName>
    </recommendedName>
</protein>
<dbReference type="InterPro" id="IPR006579">
    <property type="entry name" value="Pre_C2HC_dom"/>
</dbReference>
<dbReference type="Pfam" id="PF07530">
    <property type="entry name" value="PRE_C2HC"/>
    <property type="match status" value="1"/>
</dbReference>
<evidence type="ECO:0000313" key="4">
    <source>
        <dbReference type="Proteomes" id="UP001153954"/>
    </source>
</evidence>
<organism evidence="3 4">
    <name type="scientific">Euphydryas editha</name>
    <name type="common">Edith's checkerspot</name>
    <dbReference type="NCBI Taxonomy" id="104508"/>
    <lineage>
        <taxon>Eukaryota</taxon>
        <taxon>Metazoa</taxon>
        <taxon>Ecdysozoa</taxon>
        <taxon>Arthropoda</taxon>
        <taxon>Hexapoda</taxon>
        <taxon>Insecta</taxon>
        <taxon>Pterygota</taxon>
        <taxon>Neoptera</taxon>
        <taxon>Endopterygota</taxon>
        <taxon>Lepidoptera</taxon>
        <taxon>Glossata</taxon>
        <taxon>Ditrysia</taxon>
        <taxon>Papilionoidea</taxon>
        <taxon>Nymphalidae</taxon>
        <taxon>Nymphalinae</taxon>
        <taxon>Euphydryas</taxon>
    </lineage>
</organism>
<evidence type="ECO:0000256" key="1">
    <source>
        <dbReference type="SAM" id="MobiDB-lite"/>
    </source>
</evidence>
<comment type="caution">
    <text evidence="3">The sequence shown here is derived from an EMBL/GenBank/DDBJ whole genome shotgun (WGS) entry which is preliminary data.</text>
</comment>
<feature type="region of interest" description="Disordered" evidence="1">
    <location>
        <begin position="66"/>
        <end position="91"/>
    </location>
</feature>
<evidence type="ECO:0000259" key="2">
    <source>
        <dbReference type="SMART" id="SM00596"/>
    </source>
</evidence>
<accession>A0AAU9TD27</accession>
<feature type="region of interest" description="Disordered" evidence="1">
    <location>
        <begin position="1"/>
        <end position="23"/>
    </location>
</feature>
<reference evidence="3" key="1">
    <citation type="submission" date="2022-03" db="EMBL/GenBank/DDBJ databases">
        <authorList>
            <person name="Tunstrom K."/>
        </authorList>
    </citation>
    <scope>NUCLEOTIDE SEQUENCE</scope>
</reference>
<feature type="domain" description="Pre-C2HC" evidence="2">
    <location>
        <begin position="247"/>
        <end position="315"/>
    </location>
</feature>
<dbReference type="EMBL" id="CAKOGL010000002">
    <property type="protein sequence ID" value="CAH2083988.1"/>
    <property type="molecule type" value="Genomic_DNA"/>
</dbReference>
<dbReference type="AlphaFoldDB" id="A0AAU9TD27"/>
<evidence type="ECO:0000313" key="3">
    <source>
        <dbReference type="EMBL" id="CAH2083988.1"/>
    </source>
</evidence>
<feature type="compositionally biased region" description="Basic and acidic residues" evidence="1">
    <location>
        <begin position="1"/>
        <end position="10"/>
    </location>
</feature>
<feature type="compositionally biased region" description="Basic and acidic residues" evidence="1">
    <location>
        <begin position="82"/>
        <end position="91"/>
    </location>
</feature>
<dbReference type="SMART" id="SM00596">
    <property type="entry name" value="PRE_C2HC"/>
    <property type="match status" value="1"/>
</dbReference>
<name>A0AAU9TD27_EUPED</name>